<name>A0A0D8BTF7_GEOKU</name>
<dbReference type="GO" id="GO:0016020">
    <property type="term" value="C:membrane"/>
    <property type="evidence" value="ECO:0007669"/>
    <property type="project" value="UniProtKB-SubCell"/>
</dbReference>
<keyword evidence="4 6" id="KW-0472">Membrane</keyword>
<dbReference type="InterPro" id="IPR013525">
    <property type="entry name" value="ABC2_TM"/>
</dbReference>
<evidence type="ECO:0000259" key="7">
    <source>
        <dbReference type="Pfam" id="PF12698"/>
    </source>
</evidence>
<reference evidence="8 9" key="1">
    <citation type="submission" date="2015-01" db="EMBL/GenBank/DDBJ databases">
        <authorList>
            <person name="Filippidou S."/>
            <person name="Jeanneret N."/>
            <person name="Russel-Delif L."/>
            <person name="Junier T."/>
            <person name="Wunderlin T."/>
            <person name="Molina V."/>
            <person name="Johnson S.L."/>
            <person name="Davenport K.W."/>
            <person name="Chain P.S."/>
            <person name="Dorador C."/>
            <person name="Junier P."/>
        </authorList>
    </citation>
    <scope>NUCLEOTIDE SEQUENCE [LARGE SCALE GENOMIC DNA]</scope>
    <source>
        <strain evidence="8 9">Et7/4</strain>
    </source>
</reference>
<gene>
    <name evidence="8" type="ORF">LG52_2517</name>
</gene>
<dbReference type="InterPro" id="IPR017501">
    <property type="entry name" value="Phage_infect_YhgE_C"/>
</dbReference>
<feature type="domain" description="ABC-2 type transporter transmembrane" evidence="7">
    <location>
        <begin position="21"/>
        <end position="168"/>
    </location>
</feature>
<dbReference type="AlphaFoldDB" id="A0A0D8BTF7"/>
<evidence type="ECO:0000256" key="1">
    <source>
        <dbReference type="ARBA" id="ARBA00004141"/>
    </source>
</evidence>
<keyword evidence="3 6" id="KW-1133">Transmembrane helix</keyword>
<evidence type="ECO:0000313" key="8">
    <source>
        <dbReference type="EMBL" id="KJE27488.1"/>
    </source>
</evidence>
<feature type="transmembrane region" description="Helical" evidence="6">
    <location>
        <begin position="757"/>
        <end position="776"/>
    </location>
</feature>
<keyword evidence="2 6" id="KW-0812">Transmembrane</keyword>
<feature type="transmembrane region" description="Helical" evidence="6">
    <location>
        <begin position="632"/>
        <end position="658"/>
    </location>
</feature>
<feature type="domain" description="ABC-2 type transporter transmembrane" evidence="7">
    <location>
        <begin position="591"/>
        <end position="771"/>
    </location>
</feature>
<protein>
    <recommendedName>
        <fullName evidence="7">ABC-2 type transporter transmembrane domain-containing protein</fullName>
    </recommendedName>
</protein>
<dbReference type="RefSeq" id="WP_044732188.1">
    <property type="nucleotide sequence ID" value="NZ_JYBP01000003.1"/>
</dbReference>
<dbReference type="OrthoDB" id="9811483at2"/>
<dbReference type="PANTHER" id="PTHR43077">
    <property type="entry name" value="TRANSPORT PERMEASE YVFS-RELATED"/>
    <property type="match status" value="1"/>
</dbReference>
<dbReference type="Gene3D" id="1.10.287.950">
    <property type="entry name" value="Methyl-accepting chemotaxis protein"/>
    <property type="match status" value="1"/>
</dbReference>
<evidence type="ECO:0000256" key="3">
    <source>
        <dbReference type="ARBA" id="ARBA00022989"/>
    </source>
</evidence>
<evidence type="ECO:0000313" key="9">
    <source>
        <dbReference type="Proteomes" id="UP000032522"/>
    </source>
</evidence>
<accession>A0A0D8BTF7</accession>
<feature type="region of interest" description="Disordered" evidence="5">
    <location>
        <begin position="178"/>
        <end position="199"/>
    </location>
</feature>
<evidence type="ECO:0000256" key="2">
    <source>
        <dbReference type="ARBA" id="ARBA00022692"/>
    </source>
</evidence>
<dbReference type="InterPro" id="IPR011049">
    <property type="entry name" value="Serralysin-like_metalloprot_C"/>
</dbReference>
<feature type="transmembrane region" description="Helical" evidence="6">
    <location>
        <begin position="698"/>
        <end position="717"/>
    </location>
</feature>
<feature type="transmembrane region" description="Helical" evidence="6">
    <location>
        <begin position="598"/>
        <end position="620"/>
    </location>
</feature>
<evidence type="ECO:0000256" key="6">
    <source>
        <dbReference type="SAM" id="Phobius"/>
    </source>
</evidence>
<dbReference type="Gene3D" id="3.40.1710.10">
    <property type="entry name" value="abc type-2 transporter like domain"/>
    <property type="match status" value="1"/>
</dbReference>
<dbReference type="InterPro" id="IPR017500">
    <property type="entry name" value="Phage_infect_YhgE_N"/>
</dbReference>
<evidence type="ECO:0000256" key="4">
    <source>
        <dbReference type="ARBA" id="ARBA00023136"/>
    </source>
</evidence>
<dbReference type="Pfam" id="PF12698">
    <property type="entry name" value="ABC2_membrane_3"/>
    <property type="match status" value="2"/>
</dbReference>
<dbReference type="NCBIfam" id="TIGR03062">
    <property type="entry name" value="pip_yhgE_Cterm"/>
    <property type="match status" value="1"/>
</dbReference>
<feature type="compositionally biased region" description="Basic and acidic residues" evidence="5">
    <location>
        <begin position="178"/>
        <end position="189"/>
    </location>
</feature>
<dbReference type="PANTHER" id="PTHR43077:SF5">
    <property type="entry name" value="PHAGE INFECTION PROTEIN"/>
    <property type="match status" value="1"/>
</dbReference>
<comment type="caution">
    <text evidence="8">The sequence shown here is derived from an EMBL/GenBank/DDBJ whole genome shotgun (WGS) entry which is preliminary data.</text>
</comment>
<dbReference type="NCBIfam" id="TIGR03057">
    <property type="entry name" value="xxxLxxG_by_4"/>
    <property type="match status" value="3"/>
</dbReference>
<dbReference type="SUPFAM" id="SSF58104">
    <property type="entry name" value="Methyl-accepting chemotaxis protein (MCP) signaling domain"/>
    <property type="match status" value="1"/>
</dbReference>
<sequence length="794" mass="84094">MLRKELRAIVLRPKVFVPILAVLFIPLLYSGSFLWAFWDPYGHLDRLPVAVVNEDQGAKLDGEPMHLGDDVVKRLKEKHSFAWHFVRRKQALQGLKNGEYYMAIIIPDDFSANATTVQNEAPKPLRLMYIPNEGANYLVGKIGDSAVMAIKEEIAKNVTKAYAETMLSKMKEAGKGLEKASKGASRLRDGVQSAEQGSRKLVEGMDVAEQGSARLAAGAEKAEDGAAQLSGYLAELAEKSVVFENGLQSVSDGATQVQTGAAALRDGLGKLADGSRRLADGEQQAQTGAAALATGLHESLNGMKTLQSRLPVLTDGANMVNEGAGQLAQGMAVWKQKAGEAAAGADRVSEGLQQYAAGLQELAEKASDPEQKAALQALAQQLEPLVEGSQAVAAGVGELAEKAGQLQSGAARLADGASSLASGQQAVQEGIEKIANGQQQLAAGADRLAGAQQKLTDGANELAGQLERAYRGAQTLAEGSGRLAEGVHELALGSGKLVSGTRELANGAGELSDGVGAVAKGAASLHQGMGRLVGGGQSLSSGLEQLVRGSAKLANRLDEGSKEAAGVRANERVYEMIADPVKNDKEPLHHVPNYGTGFAPYFLSLGLFVGALMLTIVFPLREPVERPSSGVAWFFGKWGVLVLAAAAQTLLADAWLLYGLDLHVESIGHFLVFTWIISITFMMIVQFLVTVFDNPGRFLAILLLIAQLVGSAGTYPIELVPGALQSLHPWLPMTHAIRGLRAVISSGDFLAMWKETAILLATAAVFALATLAYFLLRYRRCYAVWTETETAAQT</sequence>
<feature type="transmembrane region" description="Helical" evidence="6">
    <location>
        <begin position="670"/>
        <end position="691"/>
    </location>
</feature>
<comment type="subcellular location">
    <subcellularLocation>
        <location evidence="1">Membrane</location>
        <topology evidence="1">Multi-pass membrane protein</topology>
    </subcellularLocation>
</comment>
<dbReference type="SUPFAM" id="SSF101967">
    <property type="entry name" value="Adhesin YadA, collagen-binding domain"/>
    <property type="match status" value="1"/>
</dbReference>
<feature type="transmembrane region" description="Helical" evidence="6">
    <location>
        <begin position="15"/>
        <end position="38"/>
    </location>
</feature>
<proteinExistence type="predicted"/>
<organism evidence="8 9">
    <name type="scientific">Geobacillus kaustophilus</name>
    <dbReference type="NCBI Taxonomy" id="1462"/>
    <lineage>
        <taxon>Bacteria</taxon>
        <taxon>Bacillati</taxon>
        <taxon>Bacillota</taxon>
        <taxon>Bacilli</taxon>
        <taxon>Bacillales</taxon>
        <taxon>Anoxybacillaceae</taxon>
        <taxon>Geobacillus</taxon>
        <taxon>Geobacillus thermoleovorans group</taxon>
    </lineage>
</organism>
<dbReference type="EMBL" id="JYBP01000003">
    <property type="protein sequence ID" value="KJE27488.1"/>
    <property type="molecule type" value="Genomic_DNA"/>
</dbReference>
<dbReference type="PATRIC" id="fig|1462.6.peg.2813"/>
<dbReference type="Proteomes" id="UP000032522">
    <property type="component" value="Unassembled WGS sequence"/>
</dbReference>
<dbReference type="InterPro" id="IPR051328">
    <property type="entry name" value="T7SS_ABC-Transporter"/>
</dbReference>
<dbReference type="InterPro" id="IPR023908">
    <property type="entry name" value="xxxLxxG_rpt"/>
</dbReference>
<dbReference type="NCBIfam" id="TIGR03061">
    <property type="entry name" value="pip_yhgE_Nterm"/>
    <property type="match status" value="1"/>
</dbReference>
<evidence type="ECO:0000256" key="5">
    <source>
        <dbReference type="SAM" id="MobiDB-lite"/>
    </source>
</evidence>
<dbReference type="GO" id="GO:0140359">
    <property type="term" value="F:ABC-type transporter activity"/>
    <property type="evidence" value="ECO:0007669"/>
    <property type="project" value="InterPro"/>
</dbReference>